<keyword evidence="3" id="KW-0812">Transmembrane</keyword>
<dbReference type="PANTHER" id="PTHR39555">
    <property type="entry name" value="FIMBRIAL ASSEMBLY PROTEIN PILO-LIKE PROTEIN-RELATED"/>
    <property type="match status" value="1"/>
</dbReference>
<dbReference type="InterPro" id="IPR007445">
    <property type="entry name" value="PilO"/>
</dbReference>
<dbReference type="Gene3D" id="3.30.70.60">
    <property type="match status" value="1"/>
</dbReference>
<dbReference type="PANTHER" id="PTHR39555:SF1">
    <property type="entry name" value="TYPE IV PILUS INNER MEMBRANE COMPONENT PILO"/>
    <property type="match status" value="1"/>
</dbReference>
<dbReference type="EMBL" id="BNAL01000008">
    <property type="protein sequence ID" value="GHF99511.1"/>
    <property type="molecule type" value="Genomic_DNA"/>
</dbReference>
<feature type="region of interest" description="Disordered" evidence="2">
    <location>
        <begin position="191"/>
        <end position="218"/>
    </location>
</feature>
<dbReference type="InterPro" id="IPR014717">
    <property type="entry name" value="Transl_elong_EF1B/ribsomal_bS6"/>
</dbReference>
<feature type="compositionally biased region" description="Low complexity" evidence="2">
    <location>
        <begin position="196"/>
        <end position="218"/>
    </location>
</feature>
<evidence type="ECO:0000256" key="3">
    <source>
        <dbReference type="SAM" id="Phobius"/>
    </source>
</evidence>
<keyword evidence="3" id="KW-0472">Membrane</keyword>
<comment type="caution">
    <text evidence="4">The sequence shown here is derived from an EMBL/GenBank/DDBJ whole genome shotgun (WGS) entry which is preliminary data.</text>
</comment>
<protein>
    <recommendedName>
        <fullName evidence="6">Pilus assembly protein PilO</fullName>
    </recommendedName>
</protein>
<evidence type="ECO:0000256" key="1">
    <source>
        <dbReference type="SAM" id="Coils"/>
    </source>
</evidence>
<proteinExistence type="predicted"/>
<gene>
    <name evidence="4" type="ORF">GCM10017783_09470</name>
</gene>
<evidence type="ECO:0000313" key="5">
    <source>
        <dbReference type="Proteomes" id="UP000632154"/>
    </source>
</evidence>
<evidence type="ECO:0008006" key="6">
    <source>
        <dbReference type="Google" id="ProtNLM"/>
    </source>
</evidence>
<dbReference type="Pfam" id="PF04350">
    <property type="entry name" value="PilO"/>
    <property type="match status" value="1"/>
</dbReference>
<dbReference type="RefSeq" id="WP_189642532.1">
    <property type="nucleotide sequence ID" value="NZ_BNAL01000008.1"/>
</dbReference>
<reference evidence="5" key="1">
    <citation type="journal article" date="2019" name="Int. J. Syst. Evol. Microbiol.">
        <title>The Global Catalogue of Microorganisms (GCM) 10K type strain sequencing project: providing services to taxonomists for standard genome sequencing and annotation.</title>
        <authorList>
            <consortium name="The Broad Institute Genomics Platform"/>
            <consortium name="The Broad Institute Genome Sequencing Center for Infectious Disease"/>
            <person name="Wu L."/>
            <person name="Ma J."/>
        </authorList>
    </citation>
    <scope>NUCLEOTIDE SEQUENCE [LARGE SCALE GENOMIC DNA]</scope>
    <source>
        <strain evidence="5">CGMCC 1.18439</strain>
    </source>
</reference>
<evidence type="ECO:0000256" key="2">
    <source>
        <dbReference type="SAM" id="MobiDB-lite"/>
    </source>
</evidence>
<keyword evidence="1" id="KW-0175">Coiled coil</keyword>
<evidence type="ECO:0000313" key="4">
    <source>
        <dbReference type="EMBL" id="GHF99511.1"/>
    </source>
</evidence>
<accession>A0ABQ3K197</accession>
<feature type="transmembrane region" description="Helical" evidence="3">
    <location>
        <begin position="12"/>
        <end position="29"/>
    </location>
</feature>
<dbReference type="Proteomes" id="UP000632154">
    <property type="component" value="Unassembled WGS sequence"/>
</dbReference>
<keyword evidence="3" id="KW-1133">Transmembrane helix</keyword>
<sequence length="218" mass="23417">MTKTRLDPKYIFFIALALSFLVLGLWYTFRYQARQQEIATLKTDIETAELKVSQYRQAQAQLPALREEVAALRQERAEFVAALPQNNEMAPLLSEMRNNAQASGTQIEGVNVSAGPATADLPGGVRPIPITMNMAGSYGEVFRTLRAMETMNRFTTINQLTLQSPEATSFDPELTGALSMTVYTFDPSLAAPPAAPAAASASGAATEAAPAAEQGAAQ</sequence>
<organism evidence="4 5">
    <name type="scientific">Deinococcus piscis</name>
    <dbReference type="NCBI Taxonomy" id="394230"/>
    <lineage>
        <taxon>Bacteria</taxon>
        <taxon>Thermotogati</taxon>
        <taxon>Deinococcota</taxon>
        <taxon>Deinococci</taxon>
        <taxon>Deinococcales</taxon>
        <taxon>Deinococcaceae</taxon>
        <taxon>Deinococcus</taxon>
    </lineage>
</organism>
<name>A0ABQ3K197_9DEIO</name>
<keyword evidence="5" id="KW-1185">Reference proteome</keyword>
<feature type="coiled-coil region" evidence="1">
    <location>
        <begin position="31"/>
        <end position="75"/>
    </location>
</feature>